<dbReference type="EMBL" id="CAJVPT010030201">
    <property type="protein sequence ID" value="CAG8693657.1"/>
    <property type="molecule type" value="Genomic_DNA"/>
</dbReference>
<organism evidence="1 2">
    <name type="scientific">Acaulospora colombiana</name>
    <dbReference type="NCBI Taxonomy" id="27376"/>
    <lineage>
        <taxon>Eukaryota</taxon>
        <taxon>Fungi</taxon>
        <taxon>Fungi incertae sedis</taxon>
        <taxon>Mucoromycota</taxon>
        <taxon>Glomeromycotina</taxon>
        <taxon>Glomeromycetes</taxon>
        <taxon>Diversisporales</taxon>
        <taxon>Acaulosporaceae</taxon>
        <taxon>Acaulospora</taxon>
    </lineage>
</organism>
<dbReference type="Proteomes" id="UP000789525">
    <property type="component" value="Unassembled WGS sequence"/>
</dbReference>
<reference evidence="1" key="1">
    <citation type="submission" date="2021-06" db="EMBL/GenBank/DDBJ databases">
        <authorList>
            <person name="Kallberg Y."/>
            <person name="Tangrot J."/>
            <person name="Rosling A."/>
        </authorList>
    </citation>
    <scope>NUCLEOTIDE SEQUENCE</scope>
    <source>
        <strain evidence="1">CL356</strain>
    </source>
</reference>
<protein>
    <submittedName>
        <fullName evidence="1">12810_t:CDS:1</fullName>
    </submittedName>
</protein>
<evidence type="ECO:0000313" key="2">
    <source>
        <dbReference type="Proteomes" id="UP000789525"/>
    </source>
</evidence>
<evidence type="ECO:0000313" key="1">
    <source>
        <dbReference type="EMBL" id="CAG8693657.1"/>
    </source>
</evidence>
<accession>A0ACA9PD09</accession>
<comment type="caution">
    <text evidence="1">The sequence shown here is derived from an EMBL/GenBank/DDBJ whole genome shotgun (WGS) entry which is preliminary data.</text>
</comment>
<gene>
    <name evidence="1" type="ORF">ACOLOM_LOCUS9943</name>
</gene>
<keyword evidence="2" id="KW-1185">Reference proteome</keyword>
<sequence length="253" mass="26118">MPSLFKTIVAALAVTASPALANLSLLRSPVPYAQVANRAQSPGRMMGPAPASPRSKTWSSLSIMILVTASLMQSIATVNVATTSHLTFTVNPSIGPNGSGYFIRFRTPNAAHTAYSAKFTLKGMTGVNTLAPTTRATKALPSPTAATGGAFKNDAPGALAAGVAVVAGAMVKSKVSLDRHHALKSSLPSLVHSPGLEQLLAFARSFSQRRPQLLIDPACTLLLANAFSISLPLPPKLKVALLSGPSPFALPTS</sequence>
<proteinExistence type="predicted"/>
<name>A0ACA9PD09_9GLOM</name>